<accession>A0AA97NY11</accession>
<gene>
    <name evidence="2" type="ORF">OOU_Y34scaffold00540g26</name>
</gene>
<proteinExistence type="predicted"/>
<reference evidence="2" key="1">
    <citation type="journal article" date="2012" name="PLoS Genet.">
        <title>Comparative analysis of the genomes of two field isolates of the rice blast fungus Magnaporthe oryzae.</title>
        <authorList>
            <person name="Xue M."/>
            <person name="Yang J."/>
            <person name="Li Z."/>
            <person name="Hu S."/>
            <person name="Yao N."/>
            <person name="Dean R.A."/>
            <person name="Zhao W."/>
            <person name="Shen M."/>
            <person name="Zhang H."/>
            <person name="Li C."/>
            <person name="Liu L."/>
            <person name="Cao L."/>
            <person name="Xu X."/>
            <person name="Xing Y."/>
            <person name="Hsiang T."/>
            <person name="Zhang Z."/>
            <person name="Xu J.R."/>
            <person name="Peng Y.L."/>
        </authorList>
    </citation>
    <scope>NUCLEOTIDE SEQUENCE</scope>
    <source>
        <strain evidence="2">Y34</strain>
    </source>
</reference>
<dbReference type="EMBL" id="JH792933">
    <property type="protein sequence ID" value="ELQ38421.1"/>
    <property type="molecule type" value="Genomic_DNA"/>
</dbReference>
<evidence type="ECO:0000256" key="1">
    <source>
        <dbReference type="SAM" id="MobiDB-lite"/>
    </source>
</evidence>
<name>A0AA97NY11_PYRO3</name>
<dbReference type="Proteomes" id="UP000011086">
    <property type="component" value="Unassembled WGS sequence"/>
</dbReference>
<sequence>MQRIPGAGSEIHKEANRTGFCGSGCKHGKAGLNAKGLGGPGRLQLPYRTHRQPKLCSSRDGWQMAFNQSTTDPVPKRSGSVAWHGNVARQGI</sequence>
<feature type="region of interest" description="Disordered" evidence="1">
    <location>
        <begin position="66"/>
        <end position="92"/>
    </location>
</feature>
<organism evidence="2">
    <name type="scientific">Pyricularia oryzae (strain Y34)</name>
    <name type="common">Rice blast fungus</name>
    <name type="synonym">Magnaporthe oryzae</name>
    <dbReference type="NCBI Taxonomy" id="1143189"/>
    <lineage>
        <taxon>Eukaryota</taxon>
        <taxon>Fungi</taxon>
        <taxon>Dikarya</taxon>
        <taxon>Ascomycota</taxon>
        <taxon>Pezizomycotina</taxon>
        <taxon>Sordariomycetes</taxon>
        <taxon>Sordariomycetidae</taxon>
        <taxon>Magnaporthales</taxon>
        <taxon>Pyriculariaceae</taxon>
        <taxon>Pyricularia</taxon>
    </lineage>
</organism>
<feature type="region of interest" description="Disordered" evidence="1">
    <location>
        <begin position="1"/>
        <end position="20"/>
    </location>
</feature>
<evidence type="ECO:0000313" key="2">
    <source>
        <dbReference type="EMBL" id="ELQ38421.1"/>
    </source>
</evidence>
<dbReference type="AlphaFoldDB" id="A0AA97NY11"/>
<protein>
    <submittedName>
        <fullName evidence="2">Uncharacterized protein</fullName>
    </submittedName>
</protein>